<evidence type="ECO:0000313" key="3">
    <source>
        <dbReference type="Proteomes" id="UP000249354"/>
    </source>
</evidence>
<evidence type="ECO:0000313" key="2">
    <source>
        <dbReference type="EMBL" id="PZO19616.1"/>
    </source>
</evidence>
<dbReference type="SUPFAM" id="SSF52733">
    <property type="entry name" value="Nicotinate mononucleotide:5,6-dimethylbenzimidazole phosphoribosyltransferase (CobT)"/>
    <property type="match status" value="2"/>
</dbReference>
<dbReference type="Gene3D" id="3.40.50.10210">
    <property type="match status" value="1"/>
</dbReference>
<name>A0A2W4UEA4_9CYAN</name>
<dbReference type="InterPro" id="IPR002805">
    <property type="entry name" value="Nict_dMeBzImd_PRibTrfase_arc"/>
</dbReference>
<proteinExistence type="inferred from homology"/>
<protein>
    <recommendedName>
        <fullName evidence="1">UPF0284 protein DCF25_08220</fullName>
    </recommendedName>
</protein>
<dbReference type="Pfam" id="PF02277">
    <property type="entry name" value="DBI_PRT"/>
    <property type="match status" value="1"/>
</dbReference>
<dbReference type="PANTHER" id="PTHR38811:SF1">
    <property type="entry name" value="UPF0284 PROTEIN SLL1500"/>
    <property type="match status" value="1"/>
</dbReference>
<gene>
    <name evidence="2" type="ORF">DCF25_08220</name>
</gene>
<dbReference type="PANTHER" id="PTHR38811">
    <property type="match status" value="1"/>
</dbReference>
<accession>A0A2W4UEA4</accession>
<evidence type="ECO:0000256" key="1">
    <source>
        <dbReference type="HAMAP-Rule" id="MF_01086"/>
    </source>
</evidence>
<dbReference type="GO" id="GO:0008939">
    <property type="term" value="F:nicotinate-nucleotide-dimethylbenzimidazole phosphoribosyltransferase activity"/>
    <property type="evidence" value="ECO:0007669"/>
    <property type="project" value="InterPro"/>
</dbReference>
<dbReference type="InterPro" id="IPR036087">
    <property type="entry name" value="Nict_dMeBzImd_PRibTrfase_sf"/>
</dbReference>
<sequence>MIRICTRAIAPSEQARGWLRRYRGKKPHFACILSFTETSLQPQISAAGTSPNARRYTALADGEYLHSGKNSRYSLPPLPAGVSPAVLTRAILTHCNIPLRLFSTGLPDCLTVPHTSLPTVLAKDLRTGSAMTLQQAERLFNSGYEQGAQLATERPDSYWVLGESVVGGTTTAQAILTALGYEVTGKVGSSHLQSNHEQKQALIQSGLRHWQERCKVTEHRSTDCQFTDRQFLPSKQLRPYSINPVAAASAIGDPMQLVAAGMMLSISQSTGLLLAGGSQMLAVYALAKAIASFKNIPWNPHQVVVGTTRWVIEDTGADTITIAQAVGAPYLASQLSFAHSPYFQLRAYERGFVKEGTGVGGCAIAAHLDQNCTNAQLRHAIEAQLRQL</sequence>
<organism evidence="2 3">
    <name type="scientific">Leptolyngbya foveolarum</name>
    <dbReference type="NCBI Taxonomy" id="47253"/>
    <lineage>
        <taxon>Bacteria</taxon>
        <taxon>Bacillati</taxon>
        <taxon>Cyanobacteriota</taxon>
        <taxon>Cyanophyceae</taxon>
        <taxon>Leptolyngbyales</taxon>
        <taxon>Leptolyngbyaceae</taxon>
        <taxon>Leptolyngbya group</taxon>
        <taxon>Leptolyngbya</taxon>
    </lineage>
</organism>
<dbReference type="Proteomes" id="UP000249354">
    <property type="component" value="Unassembled WGS sequence"/>
</dbReference>
<dbReference type="CDD" id="cd02439">
    <property type="entry name" value="DMB-PRT_CobT"/>
    <property type="match status" value="1"/>
</dbReference>
<comment type="similarity">
    <text evidence="1">Belongs to the UPF0284 family.</text>
</comment>
<reference evidence="3" key="1">
    <citation type="submission" date="2018-04" db="EMBL/GenBank/DDBJ databases">
        <authorList>
            <person name="Cornet L."/>
        </authorList>
    </citation>
    <scope>NUCLEOTIDE SEQUENCE [LARGE SCALE GENOMIC DNA]</scope>
</reference>
<dbReference type="HAMAP" id="MF_01086">
    <property type="entry name" value="UPF0284"/>
    <property type="match status" value="1"/>
</dbReference>
<dbReference type="InterPro" id="IPR003200">
    <property type="entry name" value="Nict_dMeBzImd_PRibTrfase"/>
</dbReference>
<comment type="caution">
    <text evidence="2">The sequence shown here is derived from an EMBL/GenBank/DDBJ whole genome shotgun (WGS) entry which is preliminary data.</text>
</comment>
<dbReference type="NCBIfam" id="NF003373">
    <property type="entry name" value="PRK04447.1-6"/>
    <property type="match status" value="1"/>
</dbReference>
<dbReference type="EMBL" id="QBMC01000041">
    <property type="protein sequence ID" value="PZO19616.1"/>
    <property type="molecule type" value="Genomic_DNA"/>
</dbReference>
<reference evidence="2 3" key="2">
    <citation type="submission" date="2018-06" db="EMBL/GenBank/DDBJ databases">
        <title>Metagenomic assembly of (sub)arctic Cyanobacteria and their associated microbiome from non-axenic cultures.</title>
        <authorList>
            <person name="Baurain D."/>
        </authorList>
    </citation>
    <scope>NUCLEOTIDE SEQUENCE [LARGE SCALE GENOMIC DNA]</scope>
    <source>
        <strain evidence="2">ULC129bin1</strain>
    </source>
</reference>
<dbReference type="AlphaFoldDB" id="A0A2W4UEA4"/>